<feature type="compositionally biased region" description="Gly residues" evidence="1">
    <location>
        <begin position="52"/>
        <end position="88"/>
    </location>
</feature>
<feature type="chain" id="PRO_5039125235" description="Lipoprotein" evidence="2">
    <location>
        <begin position="20"/>
        <end position="230"/>
    </location>
</feature>
<evidence type="ECO:0000313" key="3">
    <source>
        <dbReference type="EMBL" id="GGW52438.1"/>
    </source>
</evidence>
<feature type="compositionally biased region" description="Low complexity" evidence="1">
    <location>
        <begin position="28"/>
        <end position="51"/>
    </location>
</feature>
<feature type="compositionally biased region" description="Low complexity" evidence="1">
    <location>
        <begin position="89"/>
        <end position="101"/>
    </location>
</feature>
<accession>A0A918MSD5</accession>
<proteinExistence type="predicted"/>
<protein>
    <recommendedName>
        <fullName evidence="5">Lipoprotein</fullName>
    </recommendedName>
</protein>
<evidence type="ECO:0000313" key="4">
    <source>
        <dbReference type="Proteomes" id="UP000620224"/>
    </source>
</evidence>
<sequence>MNAHRLRPAAVTLAAVALAAVLTGCQGKDSAAGADGGPSTAATAGSAATGKTGTGKTGGGKTGSGKGGPSEGAGKGKSGATAGSGGGAAATPAAKVTGGAKSKAPAAGCATTAPDPDHVDPDEFALYRVEELDGSTGKVNLVIQHGAWGCPGGDGEGAPFVVTGEDSRWALDQAAYVTATNPVTDSSENQRIGVNELIDWVKAHPDSGLVFKYETGADGSIDRLEQVYAP</sequence>
<name>A0A918MSD5_9ACTN</name>
<evidence type="ECO:0008006" key="5">
    <source>
        <dbReference type="Google" id="ProtNLM"/>
    </source>
</evidence>
<gene>
    <name evidence="3" type="ORF">GCM10010503_31850</name>
</gene>
<evidence type="ECO:0000256" key="2">
    <source>
        <dbReference type="SAM" id="SignalP"/>
    </source>
</evidence>
<reference evidence="3" key="1">
    <citation type="journal article" date="2014" name="Int. J. Syst. Evol. Microbiol.">
        <title>Complete genome sequence of Corynebacterium casei LMG S-19264T (=DSM 44701T), isolated from a smear-ripened cheese.</title>
        <authorList>
            <consortium name="US DOE Joint Genome Institute (JGI-PGF)"/>
            <person name="Walter F."/>
            <person name="Albersmeier A."/>
            <person name="Kalinowski J."/>
            <person name="Ruckert C."/>
        </authorList>
    </citation>
    <scope>NUCLEOTIDE SEQUENCE</scope>
    <source>
        <strain evidence="3">JCM 4490</strain>
    </source>
</reference>
<keyword evidence="2" id="KW-0732">Signal</keyword>
<dbReference type="AlphaFoldDB" id="A0A918MSD5"/>
<feature type="signal peptide" evidence="2">
    <location>
        <begin position="1"/>
        <end position="19"/>
    </location>
</feature>
<dbReference type="Proteomes" id="UP000620224">
    <property type="component" value="Unassembled WGS sequence"/>
</dbReference>
<evidence type="ECO:0000256" key="1">
    <source>
        <dbReference type="SAM" id="MobiDB-lite"/>
    </source>
</evidence>
<dbReference type="RefSeq" id="WP_190015975.1">
    <property type="nucleotide sequence ID" value="NZ_BMUE01000006.1"/>
</dbReference>
<keyword evidence="4" id="KW-1185">Reference proteome</keyword>
<organism evidence="3 4">
    <name type="scientific">Streptomyces lucensis JCM 4490</name>
    <dbReference type="NCBI Taxonomy" id="1306176"/>
    <lineage>
        <taxon>Bacteria</taxon>
        <taxon>Bacillati</taxon>
        <taxon>Actinomycetota</taxon>
        <taxon>Actinomycetes</taxon>
        <taxon>Kitasatosporales</taxon>
        <taxon>Streptomycetaceae</taxon>
        <taxon>Streptomyces</taxon>
    </lineage>
</organism>
<dbReference type="PROSITE" id="PS51257">
    <property type="entry name" value="PROKAR_LIPOPROTEIN"/>
    <property type="match status" value="1"/>
</dbReference>
<dbReference type="EMBL" id="BMUE01000006">
    <property type="protein sequence ID" value="GGW52438.1"/>
    <property type="molecule type" value="Genomic_DNA"/>
</dbReference>
<comment type="caution">
    <text evidence="3">The sequence shown here is derived from an EMBL/GenBank/DDBJ whole genome shotgun (WGS) entry which is preliminary data.</text>
</comment>
<feature type="region of interest" description="Disordered" evidence="1">
    <location>
        <begin position="28"/>
        <end position="120"/>
    </location>
</feature>
<reference evidence="3" key="2">
    <citation type="submission" date="2020-09" db="EMBL/GenBank/DDBJ databases">
        <authorList>
            <person name="Sun Q."/>
            <person name="Ohkuma M."/>
        </authorList>
    </citation>
    <scope>NUCLEOTIDE SEQUENCE</scope>
    <source>
        <strain evidence="3">JCM 4490</strain>
    </source>
</reference>